<dbReference type="STRING" id="278944.A0A4Z1HI46"/>
<dbReference type="Pfam" id="PF13302">
    <property type="entry name" value="Acetyltransf_3"/>
    <property type="match status" value="2"/>
</dbReference>
<dbReference type="OrthoDB" id="4072826at2759"/>
<dbReference type="AlphaFoldDB" id="A0A4Z1HI46"/>
<accession>A0A4Z1HI46</accession>
<sequence>MAQYAAQSERLWLEPLTVEKHLDAYHKMSSDPRAASWTKPSESIEESKAYMIERTPNPKKPWIENYAILLRPTTSTPADQKPELIGAIGVIRFEAGHGAEIGYGIHAGYHGKEFATEAMKLFVGLYWGKEREGDWNTLVAAIDPENLASQRVVKKIGLTEGDLQDEEHEMWMKGGKEKKPVGISYYMSHCASVSQSSIKTMSSHTIKSDRLTLEPINLDKHLHGCHKILSEPRIAEWSTRAPHTQLEQTKERILESMSSVQFPMWAIMAPTTLSVPVPVADEREGQEMEMIGIIGISHKPENVGYKIHPDHWGKGYMTEALRLFVEMFWTLKEKKSLPQIIAAYTPGNDASARVLEKVGFKTGKLLRGEIELWFNRGQNRKSDVQCMYIDRRGSNQ</sequence>
<dbReference type="PANTHER" id="PTHR43792:SF1">
    <property type="entry name" value="N-ACETYLTRANSFERASE DOMAIN-CONTAINING PROTEIN"/>
    <property type="match status" value="1"/>
</dbReference>
<reference evidence="2 3" key="1">
    <citation type="submission" date="2017-12" db="EMBL/GenBank/DDBJ databases">
        <title>Comparative genomics of Botrytis spp.</title>
        <authorList>
            <person name="Valero-Jimenez C.A."/>
            <person name="Tapia P."/>
            <person name="Veloso J."/>
            <person name="Silva-Moreno E."/>
            <person name="Staats M."/>
            <person name="Valdes J.H."/>
            <person name="Van Kan J.A.L."/>
        </authorList>
    </citation>
    <scope>NUCLEOTIDE SEQUENCE [LARGE SCALE GENOMIC DNA]</scope>
    <source>
        <strain evidence="2 3">MUCL2120</strain>
    </source>
</reference>
<dbReference type="PANTHER" id="PTHR43792">
    <property type="entry name" value="GNAT FAMILY, PUTATIVE (AFU_ORTHOLOGUE AFUA_3G00765)-RELATED-RELATED"/>
    <property type="match status" value="1"/>
</dbReference>
<dbReference type="InterPro" id="IPR000182">
    <property type="entry name" value="GNAT_dom"/>
</dbReference>
<protein>
    <recommendedName>
        <fullName evidence="1">N-acetyltransferase domain-containing protein</fullName>
    </recommendedName>
</protein>
<proteinExistence type="predicted"/>
<dbReference type="Proteomes" id="UP000297452">
    <property type="component" value="Unassembled WGS sequence"/>
</dbReference>
<dbReference type="InterPro" id="IPR016181">
    <property type="entry name" value="Acyl_CoA_acyltransferase"/>
</dbReference>
<dbReference type="Gene3D" id="3.40.630.30">
    <property type="match status" value="2"/>
</dbReference>
<evidence type="ECO:0000313" key="2">
    <source>
        <dbReference type="EMBL" id="TGO46430.1"/>
    </source>
</evidence>
<dbReference type="EMBL" id="PQXJ01000588">
    <property type="protein sequence ID" value="TGO46430.1"/>
    <property type="molecule type" value="Genomic_DNA"/>
</dbReference>
<gene>
    <name evidence="2" type="ORF">BOTNAR_0588g00060</name>
</gene>
<comment type="caution">
    <text evidence="2">The sequence shown here is derived from an EMBL/GenBank/DDBJ whole genome shotgun (WGS) entry which is preliminary data.</text>
</comment>
<feature type="domain" description="N-acetyltransferase" evidence="1">
    <location>
        <begin position="232"/>
        <end position="377"/>
    </location>
</feature>
<dbReference type="SUPFAM" id="SSF55729">
    <property type="entry name" value="Acyl-CoA N-acyltransferases (Nat)"/>
    <property type="match status" value="2"/>
</dbReference>
<name>A0A4Z1HI46_9HELO</name>
<evidence type="ECO:0000313" key="3">
    <source>
        <dbReference type="Proteomes" id="UP000297452"/>
    </source>
</evidence>
<organism evidence="2 3">
    <name type="scientific">Botryotinia narcissicola</name>
    <dbReference type="NCBI Taxonomy" id="278944"/>
    <lineage>
        <taxon>Eukaryota</taxon>
        <taxon>Fungi</taxon>
        <taxon>Dikarya</taxon>
        <taxon>Ascomycota</taxon>
        <taxon>Pezizomycotina</taxon>
        <taxon>Leotiomycetes</taxon>
        <taxon>Helotiales</taxon>
        <taxon>Sclerotiniaceae</taxon>
        <taxon>Botryotinia</taxon>
    </lineage>
</organism>
<keyword evidence="3" id="KW-1185">Reference proteome</keyword>
<dbReference type="PROSITE" id="PS51186">
    <property type="entry name" value="GNAT"/>
    <property type="match status" value="1"/>
</dbReference>
<dbReference type="GO" id="GO:0016747">
    <property type="term" value="F:acyltransferase activity, transferring groups other than amino-acyl groups"/>
    <property type="evidence" value="ECO:0007669"/>
    <property type="project" value="InterPro"/>
</dbReference>
<evidence type="ECO:0000259" key="1">
    <source>
        <dbReference type="PROSITE" id="PS51186"/>
    </source>
</evidence>
<dbReference type="InterPro" id="IPR051531">
    <property type="entry name" value="N-acetyltransferase"/>
</dbReference>